<feature type="transmembrane region" description="Helical" evidence="1">
    <location>
        <begin position="156"/>
        <end position="176"/>
    </location>
</feature>
<keyword evidence="1" id="KW-0472">Membrane</keyword>
<evidence type="ECO:0000259" key="2">
    <source>
        <dbReference type="Pfam" id="PF14219"/>
    </source>
</evidence>
<keyword evidence="1" id="KW-1133">Transmembrane helix</keyword>
<evidence type="ECO:0000256" key="1">
    <source>
        <dbReference type="SAM" id="Phobius"/>
    </source>
</evidence>
<evidence type="ECO:0000313" key="3">
    <source>
        <dbReference type="EMBL" id="TSB42723.1"/>
    </source>
</evidence>
<comment type="caution">
    <text evidence="3">The sequence shown here is derived from an EMBL/GenBank/DDBJ whole genome shotgun (WGS) entry which is preliminary data.</text>
</comment>
<accession>A0A553ZMT2</accession>
<dbReference type="InterPro" id="IPR025565">
    <property type="entry name" value="DUF4328"/>
</dbReference>
<dbReference type="Proteomes" id="UP000320888">
    <property type="component" value="Unassembled WGS sequence"/>
</dbReference>
<feature type="transmembrane region" description="Helical" evidence="1">
    <location>
        <begin position="50"/>
        <end position="68"/>
    </location>
</feature>
<evidence type="ECO:0000313" key="4">
    <source>
        <dbReference type="Proteomes" id="UP000320888"/>
    </source>
</evidence>
<gene>
    <name evidence="3" type="ORF">FNZ23_08430</name>
</gene>
<proteinExistence type="predicted"/>
<dbReference type="AlphaFoldDB" id="A0A553ZMT2"/>
<keyword evidence="1" id="KW-0812">Transmembrane</keyword>
<organism evidence="3 4">
    <name type="scientific">Streptomyces benahoarensis</name>
    <dbReference type="NCBI Taxonomy" id="2595054"/>
    <lineage>
        <taxon>Bacteria</taxon>
        <taxon>Bacillati</taxon>
        <taxon>Actinomycetota</taxon>
        <taxon>Actinomycetes</taxon>
        <taxon>Kitasatosporales</taxon>
        <taxon>Streptomycetaceae</taxon>
        <taxon>Streptomyces</taxon>
    </lineage>
</organism>
<feature type="transmembrane region" description="Helical" evidence="1">
    <location>
        <begin position="188"/>
        <end position="210"/>
    </location>
</feature>
<feature type="domain" description="DUF4328" evidence="2">
    <location>
        <begin position="63"/>
        <end position="214"/>
    </location>
</feature>
<dbReference type="Pfam" id="PF14219">
    <property type="entry name" value="DUF4328"/>
    <property type="match status" value="1"/>
</dbReference>
<dbReference type="EMBL" id="VKLS01000063">
    <property type="protein sequence ID" value="TSB42723.1"/>
    <property type="molecule type" value="Genomic_DNA"/>
</dbReference>
<dbReference type="OrthoDB" id="4174975at2"/>
<keyword evidence="4" id="KW-1185">Reference proteome</keyword>
<feature type="transmembrane region" description="Helical" evidence="1">
    <location>
        <begin position="20"/>
        <end position="38"/>
    </location>
</feature>
<feature type="transmembrane region" description="Helical" evidence="1">
    <location>
        <begin position="74"/>
        <end position="96"/>
    </location>
</feature>
<protein>
    <submittedName>
        <fullName evidence="3">DUF4328 domain-containing protein</fullName>
    </submittedName>
</protein>
<name>A0A553ZMT2_9ACTN</name>
<feature type="transmembrane region" description="Helical" evidence="1">
    <location>
        <begin position="117"/>
        <end position="136"/>
    </location>
</feature>
<sequence>MGPGGPAGPAGPVDPPQFRAVAGPALAATLLILSALVGDALETVSDWRNYLVVHAFRAGAATVADLGAADTFSLWVSLPGVVVYIAAGVVFLVWLWRARCNAELWGGRASHRRSRGWVVGGWFAPVANLWIPYHVVTDIWRASAERRPAPRGPVTAWWATYVAGSVLSRSLGQFYLAKKITESGLRNAAVLSTLCLVLDVAAGVLIIVILNRVTTWQSRRSPQHGA</sequence>
<reference evidence="3 4" key="1">
    <citation type="submission" date="2019-07" db="EMBL/GenBank/DDBJ databases">
        <title>Draft genome for Streptomyces benahoarensis MZ03-48.</title>
        <authorList>
            <person name="Gonzalez-Pimentel J.L."/>
        </authorList>
    </citation>
    <scope>NUCLEOTIDE SEQUENCE [LARGE SCALE GENOMIC DNA]</scope>
    <source>
        <strain evidence="3 4">MZ03-48</strain>
    </source>
</reference>